<sequence length="84" mass="9303">MEQHKITYKTKDGVLKEQRFDEFNEFADAIEDAATDYFGAADAAPEMDISSAFGAYGINYKESFKNGARTASEVEFLGEETEGS</sequence>
<name>A0A127KMZ9_9CAUD</name>
<dbReference type="EMBL" id="KU594607">
    <property type="protein sequence ID" value="AMO43331.1"/>
    <property type="molecule type" value="Genomic_DNA"/>
</dbReference>
<evidence type="ECO:0000313" key="2">
    <source>
        <dbReference type="EMBL" id="AOO11803.1"/>
    </source>
</evidence>
<evidence type="ECO:0000313" key="6">
    <source>
        <dbReference type="Proteomes" id="UP000225402"/>
    </source>
</evidence>
<dbReference type="Proteomes" id="UP000225786">
    <property type="component" value="Segment"/>
</dbReference>
<accession>A0A127KMZ9</accession>
<dbReference type="EMBL" id="KX349292">
    <property type="protein sequence ID" value="AOO11803.1"/>
    <property type="molecule type" value="Genomic_DNA"/>
</dbReference>
<reference evidence="5 6" key="1">
    <citation type="journal article" date="2016" name="Environ. Microbiol.">
        <title>Genomic diversification of marine cyanophages into stable ecotypes.</title>
        <authorList>
            <person name="Marston M.F."/>
            <person name="Martiny J.B."/>
        </authorList>
    </citation>
    <scope>NUCLEOTIDE SEQUENCE [LARGE SCALE GENOMIC DNA]</scope>
    <source>
        <strain evidence="2">Np_05_0604</strain>
        <strain evidence="3">Sn_08_0709</strain>
        <strain evidence="4">W2_10_0709</strain>
    </source>
</reference>
<dbReference type="EMBL" id="KX349295">
    <property type="protein sequence ID" value="AOO12504.1"/>
    <property type="molecule type" value="Genomic_DNA"/>
</dbReference>
<dbReference type="Proteomes" id="UP000225402">
    <property type="component" value="Segment"/>
</dbReference>
<evidence type="ECO:0000313" key="4">
    <source>
        <dbReference type="EMBL" id="AOO12970.1"/>
    </source>
</evidence>
<dbReference type="Proteomes" id="UP000225478">
    <property type="component" value="Segment"/>
</dbReference>
<evidence type="ECO:0000313" key="3">
    <source>
        <dbReference type="EMBL" id="AOO12504.1"/>
    </source>
</evidence>
<protein>
    <submittedName>
        <fullName evidence="1">Uncharacterized protein</fullName>
    </submittedName>
</protein>
<evidence type="ECO:0000313" key="1">
    <source>
        <dbReference type="EMBL" id="AMO43331.1"/>
    </source>
</evidence>
<evidence type="ECO:0000313" key="5">
    <source>
        <dbReference type="Proteomes" id="UP000222561"/>
    </source>
</evidence>
<evidence type="ECO:0000313" key="7">
    <source>
        <dbReference type="Proteomes" id="UP000225786"/>
    </source>
</evidence>
<proteinExistence type="predicted"/>
<dbReference type="EMBL" id="KX349297">
    <property type="protein sequence ID" value="AOO12970.1"/>
    <property type="molecule type" value="Genomic_DNA"/>
</dbReference>
<gene>
    <name evidence="2" type="ORF">Np050604_087</name>
    <name evidence="3" type="ORF">Sn080709_087</name>
    <name evidence="4" type="ORF">W2100709_088</name>
    <name evidence="1" type="ORF">W270710_087</name>
</gene>
<reference evidence="1 7" key="2">
    <citation type="submission" date="2016-01" db="EMBL/GenBank/DDBJ databases">
        <title>The genomic content and context of auxiliary metabolic genes in marine cyanophages.</title>
        <authorList>
            <person name="Marston M.F."/>
            <person name="Martiny J.B.H."/>
            <person name="Crummett L.T."/>
        </authorList>
    </citation>
    <scope>NUCLEOTIDE SEQUENCE [LARGE SCALE GENOMIC DNA]</scope>
    <source>
        <strain evidence="1">W2_07_0710</strain>
    </source>
</reference>
<organism evidence="1 7">
    <name type="scientific">Cyanophage S-RIM44</name>
    <dbReference type="NCBI Taxonomy" id="1278485"/>
    <lineage>
        <taxon>Viruses</taxon>
        <taxon>Duplodnaviria</taxon>
        <taxon>Heunggongvirae</taxon>
        <taxon>Uroviricota</taxon>
        <taxon>Caudoviricetes</taxon>
        <taxon>Pantevenvirales</taxon>
        <taxon>Kyanoviridae</taxon>
        <taxon>Vellamovirus</taxon>
        <taxon>Vellamovirus rhodeisland44</taxon>
    </lineage>
</organism>
<dbReference type="Proteomes" id="UP000222561">
    <property type="component" value="Segment"/>
</dbReference>